<dbReference type="SUPFAM" id="SSF52540">
    <property type="entry name" value="P-loop containing nucleoside triphosphate hydrolases"/>
    <property type="match status" value="1"/>
</dbReference>
<feature type="coiled-coil region" evidence="1">
    <location>
        <begin position="354"/>
        <end position="381"/>
    </location>
</feature>
<feature type="region of interest" description="Disordered" evidence="2">
    <location>
        <begin position="14"/>
        <end position="43"/>
    </location>
</feature>
<dbReference type="Proteomes" id="UP001530377">
    <property type="component" value="Unassembled WGS sequence"/>
</dbReference>
<reference evidence="3 4" key="1">
    <citation type="submission" date="2024-10" db="EMBL/GenBank/DDBJ databases">
        <title>Updated reference genomes for cyclostephanoid diatoms.</title>
        <authorList>
            <person name="Roberts W.R."/>
            <person name="Alverson A.J."/>
        </authorList>
    </citation>
    <scope>NUCLEOTIDE SEQUENCE [LARGE SCALE GENOMIC DNA]</scope>
    <source>
        <strain evidence="3 4">AJA228-03</strain>
    </source>
</reference>
<dbReference type="PANTHER" id="PTHR14932:SF1">
    <property type="entry name" value="RAB-LIKE PROTEIN 6"/>
    <property type="match status" value="1"/>
</dbReference>
<protein>
    <submittedName>
        <fullName evidence="3">Uncharacterized protein</fullName>
    </submittedName>
</protein>
<feature type="compositionally biased region" description="Basic and acidic residues" evidence="2">
    <location>
        <begin position="597"/>
        <end position="607"/>
    </location>
</feature>
<feature type="compositionally biased region" description="Acidic residues" evidence="2">
    <location>
        <begin position="585"/>
        <end position="596"/>
    </location>
</feature>
<evidence type="ECO:0000256" key="2">
    <source>
        <dbReference type="SAM" id="MobiDB-lite"/>
    </source>
</evidence>
<name>A0ABD3RRP2_9STRA</name>
<feature type="region of interest" description="Disordered" evidence="2">
    <location>
        <begin position="848"/>
        <end position="884"/>
    </location>
</feature>
<evidence type="ECO:0000256" key="1">
    <source>
        <dbReference type="SAM" id="Coils"/>
    </source>
</evidence>
<accession>A0ABD3RRP2</accession>
<sequence length="884" mass="99347">MWSSFWKEVTAPLQSQPRFAGDDKSDNRRVGGRQKDEVAAADGGGHVEAIRSEPAADYTTILRGVIVGEEQSGKTSLIRRLRGEDPFQKVTLDSEPTTKNTNRRSHRNLMALIPWKIPQSASFRQKNSQVGSEDLVQLYVSEGTGFCYSKKDVSFRKQWISVLQSQQGKEFDFVVWMIDPRRDNVLDFLREGLSVVVPSRARESDGHGDKESAEIIKRPLVKNMCILLNFKDSTKQNSGDQASLVGQMEIVIEDVLSSHIKVFEKHRQSSAADTSTPSILIYETSMKDGYGLSNLLSFIYLPYLSLKEREFQRLAEHAQRQHSQWKQRMMTNKGIEYDEFIEQRLGQQKPTQIMPMERQRLEEEKEQLRHLRQQSRLLQSEKEIQGEACVSVKYYHRDEDGAAPALDTSQSGRFGTKGEQNVAQATMNDAEERTIFGKSLPFYAKRTSLKKSGVLEDINYDSFFSDDEEDGESGANDSSDESKEDDSDDGDFYIDVSGVRCAHVNGAARVHTKKSSLNRIQIDKKNEGVTTEVRSKHLNEKNETMDNSSEEDSVDAVPSAEQVVKVTDEKSVLSNHPVPSAKNAEEEEADEMIDDASESHRWPRNVDKVITSDGIPEDDKEATTELAAISERFTSSPSFDDHNNDNNHDGISIDETTSTNSQRANDNIQNTSGQIASESFDKPMETVPKVISANDGEHSGENDSDDDSSFQIAESQFKVDYLEQCSDKANRKDKDDRGAIETRISNVQIDDSEQQKVHTTEKSHLVLDSDEEDSMGGTDACDGTRNRKTELAGRDAEFTNDATHLPRQSHLAMATLPNQLNEPPKSVTVSSAARAAIEAARIEAEKMIAQSQHNDVLTEKRDKKKNKDGKKKKKKEKKEKRHDS</sequence>
<comment type="caution">
    <text evidence="3">The sequence shown here is derived from an EMBL/GenBank/DDBJ whole genome shotgun (WGS) entry which is preliminary data.</text>
</comment>
<feature type="compositionally biased region" description="Basic and acidic residues" evidence="2">
    <location>
        <begin position="725"/>
        <end position="740"/>
    </location>
</feature>
<feature type="region of interest" description="Disordered" evidence="2">
    <location>
        <begin position="463"/>
        <end position="491"/>
    </location>
</feature>
<feature type="region of interest" description="Disordered" evidence="2">
    <location>
        <begin position="528"/>
        <end position="762"/>
    </location>
</feature>
<feature type="compositionally biased region" description="Basic and acidic residues" evidence="2">
    <location>
        <begin position="20"/>
        <end position="38"/>
    </location>
</feature>
<dbReference type="PANTHER" id="PTHR14932">
    <property type="entry name" value="RAS GTPASE-RELATED"/>
    <property type="match status" value="1"/>
</dbReference>
<gene>
    <name evidence="3" type="ORF">ACHAXA_007144</name>
</gene>
<dbReference type="AlphaFoldDB" id="A0ABD3RRP2"/>
<keyword evidence="4" id="KW-1185">Reference proteome</keyword>
<dbReference type="InterPro" id="IPR027417">
    <property type="entry name" value="P-loop_NTPase"/>
</dbReference>
<feature type="compositionally biased region" description="Basic and acidic residues" evidence="2">
    <location>
        <begin position="639"/>
        <end position="648"/>
    </location>
</feature>
<feature type="compositionally biased region" description="Acidic residues" evidence="2">
    <location>
        <begin position="464"/>
        <end position="491"/>
    </location>
</feature>
<evidence type="ECO:0000313" key="4">
    <source>
        <dbReference type="Proteomes" id="UP001530377"/>
    </source>
</evidence>
<feature type="compositionally biased region" description="Basic residues" evidence="2">
    <location>
        <begin position="862"/>
        <end position="884"/>
    </location>
</feature>
<feature type="compositionally biased region" description="Basic and acidic residues" evidence="2">
    <location>
        <begin position="753"/>
        <end position="762"/>
    </location>
</feature>
<dbReference type="EMBL" id="JALLPB020000190">
    <property type="protein sequence ID" value="KAL3815612.1"/>
    <property type="molecule type" value="Genomic_DNA"/>
</dbReference>
<feature type="compositionally biased region" description="Basic and acidic residues" evidence="2">
    <location>
        <begin position="528"/>
        <end position="544"/>
    </location>
</feature>
<dbReference type="Gene3D" id="3.40.50.300">
    <property type="entry name" value="P-loop containing nucleotide triphosphate hydrolases"/>
    <property type="match status" value="1"/>
</dbReference>
<keyword evidence="1" id="KW-0175">Coiled coil</keyword>
<dbReference type="CDD" id="cd00882">
    <property type="entry name" value="Ras_like_GTPase"/>
    <property type="match status" value="1"/>
</dbReference>
<dbReference type="InterPro" id="IPR040385">
    <property type="entry name" value="RABL6"/>
</dbReference>
<organism evidence="3 4">
    <name type="scientific">Cyclostephanos tholiformis</name>
    <dbReference type="NCBI Taxonomy" id="382380"/>
    <lineage>
        <taxon>Eukaryota</taxon>
        <taxon>Sar</taxon>
        <taxon>Stramenopiles</taxon>
        <taxon>Ochrophyta</taxon>
        <taxon>Bacillariophyta</taxon>
        <taxon>Coscinodiscophyceae</taxon>
        <taxon>Thalassiosirophycidae</taxon>
        <taxon>Stephanodiscales</taxon>
        <taxon>Stephanodiscaceae</taxon>
        <taxon>Cyclostephanos</taxon>
    </lineage>
</organism>
<proteinExistence type="predicted"/>
<evidence type="ECO:0000313" key="3">
    <source>
        <dbReference type="EMBL" id="KAL3815612.1"/>
    </source>
</evidence>
<feature type="compositionally biased region" description="Polar residues" evidence="2">
    <location>
        <begin position="654"/>
        <end position="677"/>
    </location>
</feature>